<dbReference type="RefSeq" id="WP_146782735.1">
    <property type="nucleotide sequence ID" value="NZ_BAABIO010000006.1"/>
</dbReference>
<proteinExistence type="predicted"/>
<sequence>MMVYHLGRSKYATQLTGEGAKLHGGRWNVIGQPCIYTSAARSLCVLEYAANVYLDEIAQDLSFTAYEIPEDGWASFQLKELPAGWMEISSSMFVKEWGTKQLQKYLALKLPSVILPSEFNFLLNPLHPDFKKVHIKEVETFTFDSRIKK</sequence>
<dbReference type="InterPro" id="IPR014914">
    <property type="entry name" value="RES_dom"/>
</dbReference>
<accession>A0A5B8UEI1</accession>
<dbReference type="OrthoDB" id="9789501at2"/>
<keyword evidence="3" id="KW-1185">Reference proteome</keyword>
<dbReference type="AlphaFoldDB" id="A0A5B8UEI1"/>
<evidence type="ECO:0000259" key="1">
    <source>
        <dbReference type="SMART" id="SM00953"/>
    </source>
</evidence>
<name>A0A5B8UEI1_9BACT</name>
<evidence type="ECO:0000313" key="3">
    <source>
        <dbReference type="Proteomes" id="UP000321204"/>
    </source>
</evidence>
<dbReference type="SMART" id="SM00953">
    <property type="entry name" value="RES"/>
    <property type="match status" value="1"/>
</dbReference>
<organism evidence="2 3">
    <name type="scientific">Flavisolibacter ginsenosidimutans</name>
    <dbReference type="NCBI Taxonomy" id="661481"/>
    <lineage>
        <taxon>Bacteria</taxon>
        <taxon>Pseudomonadati</taxon>
        <taxon>Bacteroidota</taxon>
        <taxon>Chitinophagia</taxon>
        <taxon>Chitinophagales</taxon>
        <taxon>Chitinophagaceae</taxon>
        <taxon>Flavisolibacter</taxon>
    </lineage>
</organism>
<dbReference type="Proteomes" id="UP000321204">
    <property type="component" value="Chromosome"/>
</dbReference>
<protein>
    <submittedName>
        <fullName evidence="2">RES domain-containing protein</fullName>
    </submittedName>
</protein>
<gene>
    <name evidence="2" type="ORF">FSB75_03335</name>
</gene>
<evidence type="ECO:0000313" key="2">
    <source>
        <dbReference type="EMBL" id="QEC54974.1"/>
    </source>
</evidence>
<dbReference type="KEGG" id="fgg:FSB75_03335"/>
<dbReference type="EMBL" id="CP042433">
    <property type="protein sequence ID" value="QEC54974.1"/>
    <property type="molecule type" value="Genomic_DNA"/>
</dbReference>
<dbReference type="Pfam" id="PF08808">
    <property type="entry name" value="RES"/>
    <property type="match status" value="1"/>
</dbReference>
<feature type="domain" description="RES" evidence="1">
    <location>
        <begin position="14"/>
        <end position="137"/>
    </location>
</feature>
<reference evidence="2 3" key="1">
    <citation type="journal article" date="2015" name="Int. J. Syst. Evol. Microbiol.">
        <title>Flavisolibacter ginsenosidimutans sp. nov., with ginsenoside-converting activity isolated from soil used for cultivating ginseng.</title>
        <authorList>
            <person name="Zhao Y."/>
            <person name="Liu Q."/>
            <person name="Kang M.S."/>
            <person name="Jin F."/>
            <person name="Yu H."/>
            <person name="Im W.T."/>
        </authorList>
    </citation>
    <scope>NUCLEOTIDE SEQUENCE [LARGE SCALE GENOMIC DNA]</scope>
    <source>
        <strain evidence="2 3">Gsoil 636</strain>
    </source>
</reference>